<keyword evidence="15" id="KW-1185">Reference proteome</keyword>
<dbReference type="InterPro" id="IPR002139">
    <property type="entry name" value="Ribo/fructo_kinase"/>
</dbReference>
<gene>
    <name evidence="14" type="ORF">FBUS_09120</name>
</gene>
<feature type="non-terminal residue" evidence="14">
    <location>
        <position position="376"/>
    </location>
</feature>
<keyword evidence="8" id="KW-0067">ATP-binding</keyword>
<comment type="similarity">
    <text evidence="1 12">Belongs to the carbohydrate kinase PfkB family.</text>
</comment>
<evidence type="ECO:0000256" key="10">
    <source>
        <dbReference type="ARBA" id="ARBA00022958"/>
    </source>
</evidence>
<keyword evidence="11" id="KW-0119">Carbohydrate metabolism</keyword>
<evidence type="ECO:0000256" key="3">
    <source>
        <dbReference type="ARBA" id="ARBA00016943"/>
    </source>
</evidence>
<dbReference type="Pfam" id="PF00294">
    <property type="entry name" value="PfkB"/>
    <property type="match status" value="2"/>
</dbReference>
<dbReference type="Gene3D" id="3.40.1190.20">
    <property type="match status" value="1"/>
</dbReference>
<evidence type="ECO:0000313" key="15">
    <source>
        <dbReference type="Proteomes" id="UP000728185"/>
    </source>
</evidence>
<evidence type="ECO:0000259" key="13">
    <source>
        <dbReference type="Pfam" id="PF00294"/>
    </source>
</evidence>
<evidence type="ECO:0000256" key="1">
    <source>
        <dbReference type="ARBA" id="ARBA00010688"/>
    </source>
</evidence>
<dbReference type="PANTHER" id="PTHR10584">
    <property type="entry name" value="SUGAR KINASE"/>
    <property type="match status" value="1"/>
</dbReference>
<evidence type="ECO:0000256" key="7">
    <source>
        <dbReference type="ARBA" id="ARBA00022777"/>
    </source>
</evidence>
<keyword evidence="6" id="KW-0547">Nucleotide-binding</keyword>
<evidence type="ECO:0000256" key="12">
    <source>
        <dbReference type="RuleBase" id="RU003704"/>
    </source>
</evidence>
<evidence type="ECO:0000256" key="4">
    <source>
        <dbReference type="ARBA" id="ARBA00022679"/>
    </source>
</evidence>
<keyword evidence="10" id="KW-0630">Potassium</keyword>
<dbReference type="AlphaFoldDB" id="A0A8E0RPG1"/>
<evidence type="ECO:0000313" key="14">
    <source>
        <dbReference type="EMBL" id="KAA0185828.1"/>
    </source>
</evidence>
<evidence type="ECO:0000256" key="5">
    <source>
        <dbReference type="ARBA" id="ARBA00022723"/>
    </source>
</evidence>
<dbReference type="OrthoDB" id="415590at2759"/>
<dbReference type="InterPro" id="IPR011611">
    <property type="entry name" value="PfkB_dom"/>
</dbReference>
<dbReference type="Proteomes" id="UP000728185">
    <property type="component" value="Unassembled WGS sequence"/>
</dbReference>
<keyword evidence="5" id="KW-0479">Metal-binding</keyword>
<dbReference type="InterPro" id="IPR029056">
    <property type="entry name" value="Ribokinase-like"/>
</dbReference>
<dbReference type="InterPro" id="IPR002173">
    <property type="entry name" value="Carboh/pur_kinase_PfkB_CS"/>
</dbReference>
<dbReference type="PANTHER" id="PTHR10584:SF166">
    <property type="entry name" value="RIBOKINASE"/>
    <property type="match status" value="1"/>
</dbReference>
<name>A0A8E0RPG1_9TREM</name>
<feature type="domain" description="Carbohydrate kinase PfkB" evidence="13">
    <location>
        <begin position="42"/>
        <end position="284"/>
    </location>
</feature>
<dbReference type="EMBL" id="LUCM01010190">
    <property type="protein sequence ID" value="KAA0185828.1"/>
    <property type="molecule type" value="Genomic_DNA"/>
</dbReference>
<dbReference type="InterPro" id="IPR011877">
    <property type="entry name" value="Ribokinase"/>
</dbReference>
<dbReference type="SUPFAM" id="SSF53613">
    <property type="entry name" value="Ribokinase-like"/>
    <property type="match status" value="1"/>
</dbReference>
<keyword evidence="7 12" id="KW-0418">Kinase</keyword>
<dbReference type="EC" id="2.7.1.15" evidence="2"/>
<dbReference type="GO" id="GO:0046872">
    <property type="term" value="F:metal ion binding"/>
    <property type="evidence" value="ECO:0007669"/>
    <property type="project" value="UniProtKB-KW"/>
</dbReference>
<feature type="domain" description="Carbohydrate kinase PfkB" evidence="13">
    <location>
        <begin position="299"/>
        <end position="357"/>
    </location>
</feature>
<proteinExistence type="inferred from homology"/>
<evidence type="ECO:0000256" key="11">
    <source>
        <dbReference type="ARBA" id="ARBA00023277"/>
    </source>
</evidence>
<comment type="caution">
    <text evidence="14">The sequence shown here is derived from an EMBL/GenBank/DDBJ whole genome shotgun (WGS) entry which is preliminary data.</text>
</comment>
<dbReference type="PRINTS" id="PR00990">
    <property type="entry name" value="RIBOKINASE"/>
</dbReference>
<dbReference type="GO" id="GO:0004747">
    <property type="term" value="F:ribokinase activity"/>
    <property type="evidence" value="ECO:0007669"/>
    <property type="project" value="UniProtKB-EC"/>
</dbReference>
<evidence type="ECO:0000256" key="2">
    <source>
        <dbReference type="ARBA" id="ARBA00012035"/>
    </source>
</evidence>
<dbReference type="GO" id="GO:0005829">
    <property type="term" value="C:cytosol"/>
    <property type="evidence" value="ECO:0007669"/>
    <property type="project" value="TreeGrafter"/>
</dbReference>
<dbReference type="GO" id="GO:0006014">
    <property type="term" value="P:D-ribose metabolic process"/>
    <property type="evidence" value="ECO:0007669"/>
    <property type="project" value="InterPro"/>
</dbReference>
<accession>A0A8E0RPG1</accession>
<keyword evidence="9" id="KW-0460">Magnesium</keyword>
<dbReference type="GO" id="GO:0005524">
    <property type="term" value="F:ATP binding"/>
    <property type="evidence" value="ECO:0007669"/>
    <property type="project" value="UniProtKB-KW"/>
</dbReference>
<evidence type="ECO:0000256" key="6">
    <source>
        <dbReference type="ARBA" id="ARBA00022741"/>
    </source>
</evidence>
<evidence type="ECO:0000256" key="8">
    <source>
        <dbReference type="ARBA" id="ARBA00022840"/>
    </source>
</evidence>
<sequence>SYGISRRVSRWIHQHGSLCVRFTRVYFVLLRYCSYTDVVPSAGETVMGAQFIMGYGGKGANQCVATQFLGSRSAIVSKVGCDCFADSYLKHLNAISVNTKGIIQTSEANTGMALITVQRGRGENRIIVVPGSNMLLSTEDVDHAAQAGFLDARVLLCQFEINAATTLHALKLARCKQRMTILNPAPPPSKAPGNAELLPQMLELCDFCCPNETEALQLINVTMDTKSFSLEECSLSNYIKCLCWLAEKGVRYPMVTMGSEGLVALVSKSSVPPNPTRDVSVVQSIEMKGEVKCVIKLSAPPVPNVIDTTGAGDCFVGAFAHFLACHESIGIVEQLRRAVWVASKSVQKTGTQSSFPKRSELPPALFEAAVFHWPEH</sequence>
<dbReference type="PROSITE" id="PS00584">
    <property type="entry name" value="PFKB_KINASES_2"/>
    <property type="match status" value="1"/>
</dbReference>
<evidence type="ECO:0000256" key="9">
    <source>
        <dbReference type="ARBA" id="ARBA00022842"/>
    </source>
</evidence>
<dbReference type="HAMAP" id="MF_01987">
    <property type="entry name" value="Ribokinase"/>
    <property type="match status" value="1"/>
</dbReference>
<protein>
    <recommendedName>
        <fullName evidence="3">Ribokinase</fullName>
        <ecNumber evidence="2">2.7.1.15</ecNumber>
    </recommendedName>
</protein>
<reference evidence="14" key="1">
    <citation type="submission" date="2019-05" db="EMBL/GenBank/DDBJ databases">
        <title>Annotation for the trematode Fasciolopsis buski.</title>
        <authorList>
            <person name="Choi Y.-J."/>
        </authorList>
    </citation>
    <scope>NUCLEOTIDE SEQUENCE</scope>
    <source>
        <strain evidence="14">HT</strain>
        <tissue evidence="14">Whole worm</tissue>
    </source>
</reference>
<dbReference type="CDD" id="cd01174">
    <property type="entry name" value="ribokinase"/>
    <property type="match status" value="1"/>
</dbReference>
<keyword evidence="4 12" id="KW-0808">Transferase</keyword>
<organism evidence="14 15">
    <name type="scientific">Fasciolopsis buskii</name>
    <dbReference type="NCBI Taxonomy" id="27845"/>
    <lineage>
        <taxon>Eukaryota</taxon>
        <taxon>Metazoa</taxon>
        <taxon>Spiralia</taxon>
        <taxon>Lophotrochozoa</taxon>
        <taxon>Platyhelminthes</taxon>
        <taxon>Trematoda</taxon>
        <taxon>Digenea</taxon>
        <taxon>Plagiorchiida</taxon>
        <taxon>Echinostomata</taxon>
        <taxon>Echinostomatoidea</taxon>
        <taxon>Fasciolidae</taxon>
        <taxon>Fasciolopsis</taxon>
    </lineage>
</organism>